<dbReference type="PANTHER" id="PTHR34535:SF3">
    <property type="entry name" value="HYDROGENASE MATURATION FACTOR HYPA"/>
    <property type="match status" value="1"/>
</dbReference>
<dbReference type="PIRSF" id="PIRSF004761">
    <property type="entry name" value="Hydrgn_mat_HypA"/>
    <property type="match status" value="1"/>
</dbReference>
<gene>
    <name evidence="4" type="ORF">CAQU_01885</name>
</gene>
<evidence type="ECO:0000313" key="5">
    <source>
        <dbReference type="Proteomes" id="UP000185478"/>
    </source>
</evidence>
<keyword evidence="2" id="KW-0479">Metal-binding</keyword>
<organism evidence="4 5">
    <name type="scientific">Corynebacterium aquilae DSM 44791</name>
    <dbReference type="NCBI Taxonomy" id="1431546"/>
    <lineage>
        <taxon>Bacteria</taxon>
        <taxon>Bacillati</taxon>
        <taxon>Actinomycetota</taxon>
        <taxon>Actinomycetes</taxon>
        <taxon>Mycobacteriales</taxon>
        <taxon>Corynebacteriaceae</taxon>
        <taxon>Corynebacterium</taxon>
    </lineage>
</organism>
<sequence length="114" mass="11870">MHEVALSQQLAGAVARAASGRRVLSVNLRIGALRQVVPESLAHAWTFTTSGTPLAGSALEVEWMDAVMTCACGFSGVISGEFSALCPECDAIGTIEQGNEFQLVSIDVDSADNS</sequence>
<keyword evidence="3" id="KW-0862">Zinc</keyword>
<evidence type="ECO:0000256" key="1">
    <source>
        <dbReference type="ARBA" id="ARBA00022596"/>
    </source>
</evidence>
<evidence type="ECO:0000256" key="2">
    <source>
        <dbReference type="ARBA" id="ARBA00022723"/>
    </source>
</evidence>
<dbReference type="PANTHER" id="PTHR34535">
    <property type="entry name" value="HYDROGENASE MATURATION FACTOR HYPA"/>
    <property type="match status" value="1"/>
</dbReference>
<keyword evidence="1" id="KW-0533">Nickel</keyword>
<protein>
    <recommendedName>
        <fullName evidence="6">Hydrogenase maturation factor HypA</fullName>
    </recommendedName>
</protein>
<evidence type="ECO:0000256" key="3">
    <source>
        <dbReference type="ARBA" id="ARBA00022833"/>
    </source>
</evidence>
<dbReference type="KEGG" id="caqu:CAQU_01885"/>
<dbReference type="GO" id="GO:0051604">
    <property type="term" value="P:protein maturation"/>
    <property type="evidence" value="ECO:0007669"/>
    <property type="project" value="InterPro"/>
</dbReference>
<name>A0A1L7CDV6_9CORY</name>
<dbReference type="Proteomes" id="UP000185478">
    <property type="component" value="Chromosome"/>
</dbReference>
<evidence type="ECO:0000313" key="4">
    <source>
        <dbReference type="EMBL" id="APT84026.1"/>
    </source>
</evidence>
<dbReference type="STRING" id="1431546.CAQU_01885"/>
<reference evidence="4 5" key="1">
    <citation type="submission" date="2014-08" db="EMBL/GenBank/DDBJ databases">
        <title>Complete genome sequence of Corynebacterium aquilae S-613T(T) (=DSM 44791(T)), isolated from the choana of a healthy golden eagle.</title>
        <authorList>
            <person name="Ruckert C."/>
            <person name="Albersmeier A."/>
            <person name="Winkler A."/>
            <person name="Kalinowski J."/>
        </authorList>
    </citation>
    <scope>NUCLEOTIDE SEQUENCE [LARGE SCALE GENOMIC DNA]</scope>
    <source>
        <strain evidence="4 5">S-613</strain>
    </source>
</reference>
<dbReference type="GO" id="GO:0008270">
    <property type="term" value="F:zinc ion binding"/>
    <property type="evidence" value="ECO:0007669"/>
    <property type="project" value="TreeGrafter"/>
</dbReference>
<dbReference type="AlphaFoldDB" id="A0A1L7CDV6"/>
<dbReference type="Pfam" id="PF01155">
    <property type="entry name" value="HypA"/>
    <property type="match status" value="1"/>
</dbReference>
<dbReference type="GO" id="GO:0016151">
    <property type="term" value="F:nickel cation binding"/>
    <property type="evidence" value="ECO:0007669"/>
    <property type="project" value="InterPro"/>
</dbReference>
<dbReference type="Gene3D" id="3.30.2320.80">
    <property type="match status" value="1"/>
</dbReference>
<keyword evidence="5" id="KW-1185">Reference proteome</keyword>
<accession>A0A1L7CDV6</accession>
<dbReference type="RefSeq" id="WP_075724720.1">
    <property type="nucleotide sequence ID" value="NZ_CP009245.1"/>
</dbReference>
<dbReference type="InterPro" id="IPR000688">
    <property type="entry name" value="HypA/HybF"/>
</dbReference>
<proteinExistence type="predicted"/>
<evidence type="ECO:0008006" key="6">
    <source>
        <dbReference type="Google" id="ProtNLM"/>
    </source>
</evidence>
<dbReference type="OrthoDB" id="288014at2"/>
<dbReference type="EMBL" id="CP009245">
    <property type="protein sequence ID" value="APT84026.1"/>
    <property type="molecule type" value="Genomic_DNA"/>
</dbReference>